<dbReference type="CDD" id="cd22903">
    <property type="entry name" value="NI9M"/>
    <property type="match status" value="1"/>
</dbReference>
<keyword evidence="3" id="KW-1185">Reference proteome</keyword>
<reference evidence="2" key="1">
    <citation type="submission" date="2021-03" db="EMBL/GenBank/DDBJ databases">
        <title>Draft genome sequence of rust myrtle Austropuccinia psidii MF-1, a brazilian biotype.</title>
        <authorList>
            <person name="Quecine M.C."/>
            <person name="Pachon D.M.R."/>
            <person name="Bonatelli M.L."/>
            <person name="Correr F.H."/>
            <person name="Franceschini L.M."/>
            <person name="Leite T.F."/>
            <person name="Margarido G.R.A."/>
            <person name="Almeida C.A."/>
            <person name="Ferrarezi J.A."/>
            <person name="Labate C.A."/>
        </authorList>
    </citation>
    <scope>NUCLEOTIDE SEQUENCE</scope>
    <source>
        <strain evidence="2">MF-1</strain>
    </source>
</reference>
<evidence type="ECO:0000256" key="1">
    <source>
        <dbReference type="SAM" id="Phobius"/>
    </source>
</evidence>
<protein>
    <recommendedName>
        <fullName evidence="4">NADH-ubiquinone oxidoreductase 9.5 kDa subunit</fullName>
    </recommendedName>
</protein>
<keyword evidence="1" id="KW-0472">Membrane</keyword>
<dbReference type="Proteomes" id="UP000765509">
    <property type="component" value="Unassembled WGS sequence"/>
</dbReference>
<sequence>MASAGISRFNYFRRTQRYLQHQAHENPAIFWSLAIGFAGPVLLAVVPPVRRNYFGYVPPEQIPMSYPLCKDALMFLVPQRPRDKNLSGYDDQKP</sequence>
<organism evidence="2 3">
    <name type="scientific">Austropuccinia psidii MF-1</name>
    <dbReference type="NCBI Taxonomy" id="1389203"/>
    <lineage>
        <taxon>Eukaryota</taxon>
        <taxon>Fungi</taxon>
        <taxon>Dikarya</taxon>
        <taxon>Basidiomycota</taxon>
        <taxon>Pucciniomycotina</taxon>
        <taxon>Pucciniomycetes</taxon>
        <taxon>Pucciniales</taxon>
        <taxon>Sphaerophragmiaceae</taxon>
        <taxon>Austropuccinia</taxon>
    </lineage>
</organism>
<evidence type="ECO:0000313" key="2">
    <source>
        <dbReference type="EMBL" id="MBW0546533.1"/>
    </source>
</evidence>
<comment type="caution">
    <text evidence="2">The sequence shown here is derived from an EMBL/GenBank/DDBJ whole genome shotgun (WGS) entry which is preliminary data.</text>
</comment>
<feature type="transmembrane region" description="Helical" evidence="1">
    <location>
        <begin position="28"/>
        <end position="46"/>
    </location>
</feature>
<dbReference type="OrthoDB" id="2093409at2759"/>
<gene>
    <name evidence="2" type="ORF">O181_086248</name>
</gene>
<dbReference type="EMBL" id="AVOT02051532">
    <property type="protein sequence ID" value="MBW0546533.1"/>
    <property type="molecule type" value="Genomic_DNA"/>
</dbReference>
<proteinExistence type="predicted"/>
<dbReference type="AlphaFoldDB" id="A0A9Q3IM35"/>
<name>A0A9Q3IM35_9BASI</name>
<keyword evidence="1" id="KW-1133">Transmembrane helix</keyword>
<keyword evidence="1" id="KW-0812">Transmembrane</keyword>
<dbReference type="PANTHER" id="PTHR38488:SF1">
    <property type="entry name" value="OXIDOREDUCTASE 9.5 KDA SUBUNIT, PUTATIVE (AFU_ORTHOLOGUE AFUA_5G08980)-RELATED"/>
    <property type="match status" value="1"/>
</dbReference>
<evidence type="ECO:0008006" key="4">
    <source>
        <dbReference type="Google" id="ProtNLM"/>
    </source>
</evidence>
<evidence type="ECO:0000313" key="3">
    <source>
        <dbReference type="Proteomes" id="UP000765509"/>
    </source>
</evidence>
<accession>A0A9Q3IM35</accession>
<dbReference type="InterPro" id="IPR039961">
    <property type="entry name" value="Nuo9.5"/>
</dbReference>
<dbReference type="PANTHER" id="PTHR38488">
    <property type="entry name" value="OXIDOREDUCTASE 9.5 KDA SUBUNIT, PUTATIVE (AFU_ORTHOLOGUE AFUA_5G08980)-RELATED"/>
    <property type="match status" value="1"/>
</dbReference>